<keyword evidence="4" id="KW-1015">Disulfide bond</keyword>
<dbReference type="GO" id="GO:0008061">
    <property type="term" value="F:chitin binding"/>
    <property type="evidence" value="ECO:0007669"/>
    <property type="project" value="UniProtKB-KW"/>
</dbReference>
<dbReference type="InterPro" id="IPR051940">
    <property type="entry name" value="Chitin_bind-dev_reg"/>
</dbReference>
<keyword evidence="10" id="KW-1185">Reference proteome</keyword>
<keyword evidence="3" id="KW-0677">Repeat</keyword>
<dbReference type="OrthoDB" id="6020543at2759"/>
<evidence type="ECO:0000256" key="3">
    <source>
        <dbReference type="ARBA" id="ARBA00022737"/>
    </source>
</evidence>
<feature type="chain" id="PRO_5035231539" evidence="7">
    <location>
        <begin position="19"/>
        <end position="822"/>
    </location>
</feature>
<dbReference type="PANTHER" id="PTHR23301:SF0">
    <property type="entry name" value="CHITIN-BINDING TYPE-2 DOMAIN-CONTAINING PROTEIN-RELATED"/>
    <property type="match status" value="1"/>
</dbReference>
<evidence type="ECO:0000256" key="4">
    <source>
        <dbReference type="ARBA" id="ARBA00023157"/>
    </source>
</evidence>
<feature type="compositionally biased region" description="Pro residues" evidence="6">
    <location>
        <begin position="41"/>
        <end position="52"/>
    </location>
</feature>
<dbReference type="InterPro" id="IPR002557">
    <property type="entry name" value="Chitin-bd_dom"/>
</dbReference>
<dbReference type="AlphaFoldDB" id="A0A8J2R0D6"/>
<feature type="signal peptide" evidence="7">
    <location>
        <begin position="1"/>
        <end position="18"/>
    </location>
</feature>
<evidence type="ECO:0000256" key="5">
    <source>
        <dbReference type="ARBA" id="ARBA00023180"/>
    </source>
</evidence>
<dbReference type="Pfam" id="PF01607">
    <property type="entry name" value="CBM_14"/>
    <property type="match status" value="2"/>
</dbReference>
<dbReference type="SMART" id="SM00494">
    <property type="entry name" value="ChtBD2"/>
    <property type="match status" value="2"/>
</dbReference>
<keyword evidence="2 7" id="KW-0732">Signal</keyword>
<dbReference type="GO" id="GO:0005576">
    <property type="term" value="C:extracellular region"/>
    <property type="evidence" value="ECO:0007669"/>
    <property type="project" value="InterPro"/>
</dbReference>
<evidence type="ECO:0000256" key="6">
    <source>
        <dbReference type="SAM" id="MobiDB-lite"/>
    </source>
</evidence>
<feature type="region of interest" description="Disordered" evidence="6">
    <location>
        <begin position="174"/>
        <end position="212"/>
    </location>
</feature>
<protein>
    <submittedName>
        <fullName evidence="9">(African queen) hypothetical protein</fullName>
    </submittedName>
</protein>
<dbReference type="EMBL" id="CAKASE010000074">
    <property type="protein sequence ID" value="CAG9575663.1"/>
    <property type="molecule type" value="Genomic_DNA"/>
</dbReference>
<reference evidence="9" key="1">
    <citation type="submission" date="2021-09" db="EMBL/GenBank/DDBJ databases">
        <authorList>
            <person name="Martin H S."/>
        </authorList>
    </citation>
    <scope>NUCLEOTIDE SEQUENCE</scope>
</reference>
<feature type="compositionally biased region" description="Basic and acidic residues" evidence="6">
    <location>
        <begin position="57"/>
        <end position="66"/>
    </location>
</feature>
<evidence type="ECO:0000256" key="1">
    <source>
        <dbReference type="ARBA" id="ARBA00022669"/>
    </source>
</evidence>
<name>A0A8J2R0D6_9NEOP</name>
<dbReference type="InterPro" id="IPR036508">
    <property type="entry name" value="Chitin-bd_dom_sf"/>
</dbReference>
<accession>A0A8J2R0D6</accession>
<feature type="compositionally biased region" description="Polar residues" evidence="6">
    <location>
        <begin position="174"/>
        <end position="184"/>
    </location>
</feature>
<feature type="domain" description="Chitin-binding type-2" evidence="8">
    <location>
        <begin position="659"/>
        <end position="717"/>
    </location>
</feature>
<organism evidence="9 10">
    <name type="scientific">Danaus chrysippus</name>
    <name type="common">African queen</name>
    <dbReference type="NCBI Taxonomy" id="151541"/>
    <lineage>
        <taxon>Eukaryota</taxon>
        <taxon>Metazoa</taxon>
        <taxon>Ecdysozoa</taxon>
        <taxon>Arthropoda</taxon>
        <taxon>Hexapoda</taxon>
        <taxon>Insecta</taxon>
        <taxon>Pterygota</taxon>
        <taxon>Neoptera</taxon>
        <taxon>Endopterygota</taxon>
        <taxon>Lepidoptera</taxon>
        <taxon>Glossata</taxon>
        <taxon>Ditrysia</taxon>
        <taxon>Papilionoidea</taxon>
        <taxon>Nymphalidae</taxon>
        <taxon>Danainae</taxon>
        <taxon>Danaini</taxon>
        <taxon>Danaina</taxon>
        <taxon>Danaus</taxon>
        <taxon>Anosia</taxon>
    </lineage>
</organism>
<gene>
    <name evidence="9" type="ORF">DCHRY22_LOCUS11520</name>
</gene>
<feature type="region of interest" description="Disordered" evidence="6">
    <location>
        <begin position="357"/>
        <end position="376"/>
    </location>
</feature>
<evidence type="ECO:0000256" key="7">
    <source>
        <dbReference type="SAM" id="SignalP"/>
    </source>
</evidence>
<comment type="caution">
    <text evidence="9">The sequence shown here is derived from an EMBL/GenBank/DDBJ whole genome shotgun (WGS) entry which is preliminary data.</text>
</comment>
<dbReference type="PROSITE" id="PS50940">
    <property type="entry name" value="CHIT_BIND_II"/>
    <property type="match status" value="2"/>
</dbReference>
<keyword evidence="1" id="KW-0147">Chitin-binding</keyword>
<keyword evidence="5" id="KW-0325">Glycoprotein</keyword>
<evidence type="ECO:0000313" key="10">
    <source>
        <dbReference type="Proteomes" id="UP000789524"/>
    </source>
</evidence>
<feature type="domain" description="Chitin-binding type-2" evidence="8">
    <location>
        <begin position="727"/>
        <end position="784"/>
    </location>
</feature>
<feature type="region of interest" description="Disordered" evidence="6">
    <location>
        <begin position="41"/>
        <end position="66"/>
    </location>
</feature>
<dbReference type="SUPFAM" id="SSF57625">
    <property type="entry name" value="Invertebrate chitin-binding proteins"/>
    <property type="match status" value="2"/>
</dbReference>
<feature type="compositionally biased region" description="Basic and acidic residues" evidence="6">
    <location>
        <begin position="360"/>
        <end position="376"/>
    </location>
</feature>
<dbReference type="Gene3D" id="2.170.140.10">
    <property type="entry name" value="Chitin binding domain"/>
    <property type="match status" value="2"/>
</dbReference>
<dbReference type="PANTHER" id="PTHR23301">
    <property type="entry name" value="CHITIN BINDING PERITROPHIN-A"/>
    <property type="match status" value="1"/>
</dbReference>
<dbReference type="Proteomes" id="UP000789524">
    <property type="component" value="Unassembled WGS sequence"/>
</dbReference>
<evidence type="ECO:0000259" key="8">
    <source>
        <dbReference type="PROSITE" id="PS50940"/>
    </source>
</evidence>
<evidence type="ECO:0000256" key="2">
    <source>
        <dbReference type="ARBA" id="ARBA00022729"/>
    </source>
</evidence>
<evidence type="ECO:0000313" key="9">
    <source>
        <dbReference type="EMBL" id="CAG9575663.1"/>
    </source>
</evidence>
<sequence length="822" mass="91386">MIVLKIFFLFLPLLLVNAQGGGRFGFPSRFDFRRPIVRPFPRPSVSPAPDTPMPTEKSTEKSTTTEKILEPVPTTKAVLTTISPIIIPKTTTPPLSRMPPRGRFWPRPVFEPKPASVVNSPIETSTGALEIVTPMKIFPVYSPVLTESNIPSTRSPFIPNRITSNSHQNFDLNSQNSPFMSQNTNEDDKTAGYQTEKVSSEELKTTSELPSSTQELLKVTEDSINNKPTVSSPSIVTETETEKIATTSKALLLEESTKYEHPSSLNPVEYTKAYVSRPTPTVTSTPKIIIVPAITVTSNAPLDEESNNEFSNFNIRNRVPPYTSHALNVPVPENRRDFTSGSSFPSKDSIITAVTTEKPPSTKETKEYHSKEPSTNEPVIKVEETPFKLVPTTEATPARTNVYKLSTNGINSFKDNYYEQTTAAPKIFSTSTKEPKKYAIPIATAGPVIGEQKMDDDRGFTPKNPVIWPIENSEKTKIPTDGYKYDTPIYPIYSNNEASYEKQKSITNAPTVMTNPTTITEKFTLPTTSKPLITDDYKKYDLTSETPIEYTSQHEITTESSYKLDTYSTRSVSLSNDEESYLKEDGKPEVINTSNSSQSYRTWYHKTGKPSTEPPKAVIIQLSNNNRYTKTTTAPKPSVRYTTPQPKNSYVEKVYDIGNFKCKDDGFYPITNQCDDFIECKSGVAIQNSCPDGLHFNPAAKHSEFPCAYPSEVKCESQAASRKAQPTSECPRRYGYFSLPSGACDKYIMCQEGLATVMSCPAGLAFNIATSSCDWPSNVPDCVPDGKQRQRDVPLAQPCRAPTSPQLTRIERLRSRARTPGL</sequence>
<proteinExistence type="predicted"/>